<dbReference type="Bgee" id="FBgn0086130">
    <property type="expression patterns" value="Expressed in oviduct (Drosophila) and 37 other cell types or tissues"/>
</dbReference>
<dbReference type="SMART" id="SM00490">
    <property type="entry name" value="HELICc"/>
    <property type="match status" value="1"/>
</dbReference>
<evidence type="ECO:0000313" key="7">
    <source>
        <dbReference type="EMBL" id="AAF51458.1"/>
    </source>
</evidence>
<evidence type="ECO:0007829" key="11">
    <source>
        <dbReference type="PeptideAtlas" id="Q9VPT3"/>
    </source>
</evidence>
<dbReference type="KEGG" id="dme:Dmel_CG3561"/>
<evidence type="ECO:0000313" key="8">
    <source>
        <dbReference type="EMBL" id="AAL13741.1"/>
    </source>
</evidence>
<reference evidence="10" key="4">
    <citation type="journal article" date="2002" name="Genome Biol.">
        <title>Annotation of the Drosophila melanogaster euchromatic genome: a systematic review.</title>
        <authorList>
            <person name="Misra S."/>
            <person name="Crosby M.A."/>
            <person name="Mungall C.J."/>
            <person name="Matthews B.B."/>
            <person name="Campbell K.S."/>
            <person name="Hradecky P."/>
            <person name="Huang Y."/>
            <person name="Kaminker J.S."/>
            <person name="Millburn G.H."/>
            <person name="Prochnik S.E."/>
            <person name="Smith C.D."/>
            <person name="Tupy J.L."/>
            <person name="Whitfied E.J."/>
            <person name="Bayraktaroglu L."/>
            <person name="Berman B.P."/>
            <person name="Bettencourt B.R."/>
            <person name="Celniker S.E."/>
            <person name="de Grey A.D."/>
            <person name="Drysdale R.A."/>
            <person name="Harris N.L."/>
            <person name="Richter J."/>
            <person name="Russo S."/>
            <person name="Schroeder A.J."/>
            <person name="Shu S.Q."/>
            <person name="Stapleton M."/>
            <person name="Yamada C."/>
            <person name="Ashburner M."/>
            <person name="Gelbart W.M."/>
            <person name="Rubin G.M."/>
            <person name="Lewis S.E."/>
        </authorList>
    </citation>
    <scope>GENOME REANNOTATION</scope>
    <source>
        <strain evidence="10">Berkeley</strain>
    </source>
</reference>
<keyword evidence="3" id="KW-0347">Helicase</keyword>
<reference evidence="10" key="3">
    <citation type="journal article" date="2002" name="Genome Biol.">
        <title>Finishing a whole-genome shotgun: release 3 of the Drosophila melanogaster euchromatic genome sequence.</title>
        <authorList>
            <person name="Celniker S.E."/>
            <person name="Wheeler D.A."/>
            <person name="Kronmiller B."/>
            <person name="Carlson J.W."/>
            <person name="Halpern A."/>
            <person name="Patel S."/>
            <person name="Adams M."/>
            <person name="Champe M."/>
            <person name="Dugan S.P."/>
            <person name="Frise E."/>
            <person name="Hodgson A."/>
            <person name="George R.A."/>
            <person name="Hoskins R.A."/>
            <person name="Laverty T."/>
            <person name="Muzny D.M."/>
            <person name="Nelson C.R."/>
            <person name="Pacleb J.M."/>
            <person name="Park S."/>
            <person name="Pfeiffer B.D."/>
            <person name="Richards S."/>
            <person name="Sodergren E.J."/>
            <person name="Svirskas R."/>
            <person name="Tabor P.E."/>
            <person name="Wan K."/>
            <person name="Stapleton M."/>
            <person name="Sutton G.G."/>
            <person name="Venter C."/>
            <person name="Weinstock G."/>
            <person name="Scherer S.E."/>
            <person name="Myers E.W."/>
            <person name="Gibbs R.A."/>
            <person name="Rubin G.M."/>
        </authorList>
    </citation>
    <scope>NUCLEOTIDE SEQUENCE [LARGE SCALE GENOMIC DNA]</scope>
    <source>
        <strain evidence="10">Berkeley</strain>
    </source>
</reference>
<sequence length="536" mass="59597">MLNLSVVLRVQSSRHVASYATAAAAAVKTKPPKAKSKGKKQKGEPLISCRRSQFDLTQYEQTDAKFGSLSLASKGWLHNKSKGDFFILNASVRGEELQQEMQTVDEFLESTGMQIHPQLLENLRVELGIKLLTGIQKQGMPVVHGNEHCLIAAETGCGKTITYLLPIVDKLLQKEVVTERKLNTPRVLILTPGRELATQIAGVTEKLTQGTNLKVQSLLGGNTKQLMMNPQFEEVDILVATLGALSKLVTTGIYRMEQVRHLVLDEADTLLDDTFTDKLSYFLRRFPFHLVQKEDAGTQMILASATMPTNTREILHKVIDVDTIREVVSPHLHRLMSHVTQKFLRLSKADRPATLLSLVKHDLAKRRPLIVFSNKSTTSDFVSIFLNNSGVNCLNLNGDMLMKIRLGRFEQFQNGHCDVLSTTDVGSRGLDTTRARHVVNFDFPLHVSDYIHRCGRIGRVGNMDKALVTNLISSRREIDVVQRIEHAARTGGLLPDVNANIRNIINKRIVAEMKAAGMPVPALGSLNGHTPQEEAF</sequence>
<reference evidence="7" key="8">
    <citation type="submission" date="2006-08" db="EMBL/GenBank/DDBJ databases">
        <authorList>
            <person name="Celniker S."/>
            <person name="Carlson J."/>
            <person name="Wan K."/>
            <person name="Frise E."/>
            <person name="Hoskins R."/>
            <person name="Park S."/>
            <person name="Svirskas R."/>
            <person name="Rubin G."/>
        </authorList>
    </citation>
    <scope>NUCLEOTIDE SEQUENCE</scope>
</reference>
<keyword evidence="2" id="KW-0378">Hydrolase</keyword>
<dbReference type="HOGENOM" id="CLU_003041_1_3_1"/>
<dbReference type="InterPro" id="IPR001650">
    <property type="entry name" value="Helicase_C-like"/>
</dbReference>
<dbReference type="VEuPathDB" id="VectorBase:FBgn0086130"/>
<dbReference type="Pfam" id="PF00271">
    <property type="entry name" value="Helicase_C"/>
    <property type="match status" value="1"/>
</dbReference>
<reference evidence="7 10" key="10">
    <citation type="journal article" date="2007" name="Science">
        <title>Sequence finishing and mapping of Drosophila melanogaster heterochromatin.</title>
        <authorList>
            <person name="Hoskins R.A."/>
            <person name="Carlson J.W."/>
            <person name="Kennedy C."/>
            <person name="Acevedo D."/>
            <person name="Evans-Holm M."/>
            <person name="Frise E."/>
            <person name="Wan K.H."/>
            <person name="Park S."/>
            <person name="Mendez-Lago M."/>
            <person name="Rossi F."/>
            <person name="Villasante A."/>
            <person name="Dimitri P."/>
            <person name="Karpen G.H."/>
            <person name="Celniker S.E."/>
        </authorList>
    </citation>
    <scope>NUCLEOTIDE SEQUENCE [LARGE SCALE GENOMIC DNA]</scope>
    <source>
        <strain evidence="10">Berkeley</strain>
    </source>
</reference>
<reference evidence="7 10" key="6">
    <citation type="journal article" date="2002" name="Genome Biol.">
        <title>Heterochromatic sequences in a Drosophila whole-genome shotgun assembly.</title>
        <authorList>
            <person name="Hoskins R.A."/>
            <person name="Smith C.D."/>
            <person name="Carlson J.W."/>
            <person name="Carvalho A.B."/>
            <person name="Halpern A."/>
            <person name="Kaminker J.S."/>
            <person name="Kennedy C."/>
            <person name="Mungall C.J."/>
            <person name="Sullivan B.A."/>
            <person name="Sutton G.G."/>
            <person name="Yasuhara J.C."/>
            <person name="Wakimoto B.T."/>
            <person name="Myers E.W."/>
            <person name="Celniker S.E."/>
            <person name="Rubin G.M."/>
            <person name="Karpen G.H."/>
        </authorList>
    </citation>
    <scope>NUCLEOTIDE SEQUENCE [LARGE SCALE GENOMIC DNA]</scope>
    <source>
        <strain evidence="10">Berkeley</strain>
    </source>
</reference>
<dbReference type="IntAct" id="Q9VPT3">
    <property type="interactions" value="1"/>
</dbReference>
<proteinExistence type="evidence at protein level"/>
<dbReference type="PRO" id="PR:Q9VPT3"/>
<dbReference type="AGR" id="FB:FBgn0086130"/>
<dbReference type="FunFam" id="3.40.50.300:FF:003636">
    <property type="entry name" value="GD23047"/>
    <property type="match status" value="1"/>
</dbReference>
<dbReference type="GO" id="GO:0005524">
    <property type="term" value="F:ATP binding"/>
    <property type="evidence" value="ECO:0007669"/>
    <property type="project" value="UniProtKB-KW"/>
</dbReference>
<dbReference type="InterPro" id="IPR014001">
    <property type="entry name" value="Helicase_ATP-bd"/>
</dbReference>
<reference evidence="8" key="2">
    <citation type="submission" date="2001-10" db="EMBL/GenBank/DDBJ databases">
        <authorList>
            <person name="Stapleton M."/>
            <person name="Brokstein P."/>
            <person name="Hong L."/>
            <person name="Agbayani A."/>
            <person name="Carlson J."/>
            <person name="Champe M."/>
            <person name="Chavez C."/>
            <person name="Dorsett V."/>
            <person name="Farfan D."/>
            <person name="Frise E."/>
            <person name="George R."/>
            <person name="Gonzalez M."/>
            <person name="Guarin H."/>
            <person name="Li P."/>
            <person name="Liao G."/>
            <person name="Miranda A."/>
            <person name="Mungall C.J."/>
            <person name="Nunoo J."/>
            <person name="Pacleb J."/>
            <person name="Paragas V."/>
            <person name="Park S."/>
            <person name="Phouanenavong S."/>
            <person name="Wan K."/>
            <person name="Yu C."/>
            <person name="Lewis S.E."/>
            <person name="Rubin G.M."/>
            <person name="Celniker S."/>
        </authorList>
    </citation>
    <scope>NUCLEOTIDE SEQUENCE</scope>
    <source>
        <strain evidence="8">Berkeley</strain>
    </source>
</reference>
<reference evidence="7" key="13">
    <citation type="journal article" date="2015" name="Genome Res.">
        <title>The Release 6 reference sequence of the Drosophila melanogaster genome.</title>
        <authorList>
            <person name="Hoskins R.A."/>
            <person name="Carlson J.W."/>
            <person name="Wan K.H."/>
            <person name="Park S."/>
            <person name="Mendez I."/>
            <person name="Galle S.E."/>
            <person name="Booth B.W."/>
            <person name="Pfeiffer B.D."/>
            <person name="George R.A."/>
            <person name="Svirskas R."/>
            <person name="Krzywinski M."/>
            <person name="Schein J."/>
            <person name="Accardo M.C."/>
            <person name="Damia E."/>
            <person name="Messina G."/>
            <person name="Mendez-Lago M."/>
            <person name="de Pablos B."/>
            <person name="Demakova O.V."/>
            <person name="Andreyeva E.N."/>
            <person name="Boldyreva L.V."/>
            <person name="Marra M."/>
            <person name="Carvalho A.B."/>
            <person name="Dimitri P."/>
            <person name="Villasante A."/>
            <person name="Zhimulev I.F."/>
            <person name="Rubin G.M."/>
            <person name="Karpen G.H."/>
            <person name="Celniker S.E."/>
        </authorList>
    </citation>
    <scope>NUCLEOTIDE SEQUENCE</scope>
</reference>
<dbReference type="FunCoup" id="Q9VPT3">
    <property type="interactions" value="1489"/>
</dbReference>
<dbReference type="GO" id="GO:0016787">
    <property type="term" value="F:hydrolase activity"/>
    <property type="evidence" value="ECO:0007669"/>
    <property type="project" value="UniProtKB-KW"/>
</dbReference>
<dbReference type="InterPro" id="IPR027417">
    <property type="entry name" value="P-loop_NTPase"/>
</dbReference>
<gene>
    <name evidence="7 9" type="primary">Dbp21E2</name>
    <name evidence="7" type="synonym">cg3561</name>
    <name evidence="7" type="synonym">Dmel\CG3561</name>
    <name evidence="7" type="synonym">DmRH9</name>
    <name evidence="7" type="synonym">KH1</name>
    <name evidence="7 9" type="ORF">CG3561</name>
    <name evidence="7" type="ORF">Dmel_CG3561</name>
</gene>
<dbReference type="CTD" id="33254"/>
<reference evidence="7" key="14">
    <citation type="submission" date="2022-11" db="EMBL/GenBank/DDBJ databases">
        <title>Drosophila melanogaster release 4 sequence.</title>
        <authorList>
            <consortium name="Berkeley Drosophila Genome Project"/>
            <person name="Celniker S."/>
            <person name="Carlson J."/>
            <person name="Wan K."/>
            <person name="Pfeiffer B."/>
            <person name="Frise E."/>
            <person name="George R."/>
            <person name="Hoskins R."/>
            <person name="Stapleton M."/>
            <person name="Pacleb J."/>
            <person name="Park S."/>
            <person name="Svirskas R."/>
            <person name="Smith E."/>
            <person name="Yu C."/>
            <person name="Rubin G."/>
        </authorList>
    </citation>
    <scope>NUCLEOTIDE SEQUENCE</scope>
</reference>
<dbReference type="AlphaFoldDB" id="Q9VPT3"/>
<dbReference type="FlyBase" id="FBgn0086130">
    <property type="gene designation" value="Dbp21E2"/>
</dbReference>
<dbReference type="CDD" id="cd17948">
    <property type="entry name" value="DEADc_DDX28"/>
    <property type="match status" value="1"/>
</dbReference>
<keyword evidence="10" id="KW-1185">Reference proteome</keyword>
<keyword evidence="4" id="KW-0067">ATP-binding</keyword>
<dbReference type="EMBL" id="AE014134">
    <property type="protein sequence ID" value="AAF51458.1"/>
    <property type="molecule type" value="Genomic_DNA"/>
</dbReference>
<name>Q9VPT3_DROME</name>
<dbReference type="GeneID" id="33254"/>
<dbReference type="GO" id="GO:0005739">
    <property type="term" value="C:mitochondrion"/>
    <property type="evidence" value="ECO:0000318"/>
    <property type="project" value="GO_Central"/>
</dbReference>
<reference evidence="7 10" key="9">
    <citation type="journal article" date="2007" name="Science">
        <title>The Release 5.1 annotation of Drosophila melanogaster heterochromatin.</title>
        <authorList>
            <person name="Smith C.D."/>
            <person name="Shu S."/>
            <person name="Mungall C.J."/>
            <person name="Karpen G.H."/>
        </authorList>
    </citation>
    <scope>NUCLEOTIDE SEQUENCE [LARGE SCALE GENOMIC DNA]</scope>
    <source>
        <strain evidence="10">Berkeley</strain>
    </source>
</reference>
<dbReference type="SMR" id="Q9VPT3"/>
<dbReference type="STRING" id="7227.FBpp0077674"/>
<reference evidence="7" key="12">
    <citation type="journal article" date="2015" name="G3 (Bethesda)">
        <title>Gene Model Annotations for Drosophila melanogaster: The Rule-Benders.</title>
        <authorList>
            <consortium name="FlyBase Consortium"/>
            <person name="Crosby M.A."/>
            <person name="Gramates L.S."/>
            <person name="Dos Santos G."/>
            <person name="Matthews B.B."/>
            <person name="St Pierre S.E."/>
            <person name="Zhou P."/>
            <person name="Schroeder A.J."/>
            <person name="Falls K."/>
            <person name="Emmert D.B."/>
            <person name="Russo S.M."/>
            <person name="Gelbart W.M."/>
            <person name="null"/>
        </authorList>
    </citation>
    <scope>NUCLEOTIDE SEQUENCE</scope>
</reference>
<dbReference type="EMBL" id="AY058512">
    <property type="protein sequence ID" value="AAL13741.1"/>
    <property type="molecule type" value="mRNA"/>
</dbReference>
<dbReference type="BioGRID-ORCS" id="33254">
    <property type="hits" value="1 hit in 1 CRISPR screen"/>
</dbReference>
<accession>Q9VPT3</accession>
<dbReference type="PROSITE" id="PS51192">
    <property type="entry name" value="HELICASE_ATP_BIND_1"/>
    <property type="match status" value="1"/>
</dbReference>
<evidence type="ECO:0000259" key="6">
    <source>
        <dbReference type="PROSITE" id="PS51194"/>
    </source>
</evidence>
<dbReference type="DNASU" id="33254"/>
<dbReference type="GO" id="GO:0005759">
    <property type="term" value="C:mitochondrial matrix"/>
    <property type="evidence" value="ECO:0000250"/>
    <property type="project" value="FlyBase"/>
</dbReference>
<evidence type="ECO:0000313" key="10">
    <source>
        <dbReference type="Proteomes" id="UP000000803"/>
    </source>
</evidence>
<dbReference type="GO" id="GO:0003676">
    <property type="term" value="F:nucleic acid binding"/>
    <property type="evidence" value="ECO:0007669"/>
    <property type="project" value="InterPro"/>
</dbReference>
<dbReference type="GO" id="GO:0005737">
    <property type="term" value="C:cytoplasm"/>
    <property type="evidence" value="ECO:0000314"/>
    <property type="project" value="FlyBase"/>
</dbReference>
<dbReference type="RefSeq" id="NP_608544.1">
    <property type="nucleotide sequence ID" value="NM_134700.4"/>
</dbReference>
<dbReference type="GO" id="GO:0003724">
    <property type="term" value="F:RNA helicase activity"/>
    <property type="evidence" value="ECO:0000250"/>
    <property type="project" value="FlyBase"/>
</dbReference>
<dbReference type="UCSC" id="CG3561-RA">
    <property type="organism name" value="d. melanogaster"/>
</dbReference>
<dbReference type="Pfam" id="PF00270">
    <property type="entry name" value="DEAD"/>
    <property type="match status" value="1"/>
</dbReference>
<organism evidence="7 10">
    <name type="scientific">Drosophila melanogaster</name>
    <name type="common">Fruit fly</name>
    <dbReference type="NCBI Taxonomy" id="7227"/>
    <lineage>
        <taxon>Eukaryota</taxon>
        <taxon>Metazoa</taxon>
        <taxon>Ecdysozoa</taxon>
        <taxon>Arthropoda</taxon>
        <taxon>Hexapoda</taxon>
        <taxon>Insecta</taxon>
        <taxon>Pterygota</taxon>
        <taxon>Neoptera</taxon>
        <taxon>Endopterygota</taxon>
        <taxon>Diptera</taxon>
        <taxon>Brachycera</taxon>
        <taxon>Muscomorpha</taxon>
        <taxon>Ephydroidea</taxon>
        <taxon>Drosophilidae</taxon>
        <taxon>Drosophila</taxon>
        <taxon>Sophophora</taxon>
    </lineage>
</organism>
<dbReference type="PROSITE" id="PS51194">
    <property type="entry name" value="HELICASE_CTER"/>
    <property type="match status" value="1"/>
</dbReference>
<dbReference type="SUPFAM" id="SSF52540">
    <property type="entry name" value="P-loop containing nucleoside triphosphate hydrolases"/>
    <property type="match status" value="1"/>
</dbReference>
<dbReference type="GO" id="GO:1902775">
    <property type="term" value="P:mitochondrial large ribosomal subunit assembly"/>
    <property type="evidence" value="ECO:0000250"/>
    <property type="project" value="FlyBase"/>
</dbReference>
<dbReference type="PaxDb" id="7227-FBpp0077674"/>
<dbReference type="Gene3D" id="3.40.50.300">
    <property type="entry name" value="P-loop containing nucleotide triphosphate hydrolases"/>
    <property type="match status" value="2"/>
</dbReference>
<dbReference type="OMA" id="NGDMLMK"/>
<dbReference type="OrthoDB" id="10256233at2759"/>
<dbReference type="CDD" id="cd18787">
    <property type="entry name" value="SF2_C_DEAD"/>
    <property type="match status" value="1"/>
</dbReference>
<evidence type="ECO:0000256" key="3">
    <source>
        <dbReference type="ARBA" id="ARBA00022806"/>
    </source>
</evidence>
<reference evidence="7" key="11">
    <citation type="journal article" date="2015" name="G3 (Bethesda)">
        <title>Gene Model Annotations for Drosophila melanogaster: Impact of High-Throughput Data.</title>
        <authorList>
            <consortium name="FlyBase Consortium"/>
            <person name="Matthews B.B."/>
            <person name="Dos Santos G."/>
            <person name="Crosby M.A."/>
            <person name="Emmert D.B."/>
            <person name="St Pierre S.E."/>
            <person name="Gramates L.S."/>
            <person name="Zhou P."/>
            <person name="Schroeder A.J."/>
            <person name="Falls K."/>
            <person name="Strelets V."/>
            <person name="Russo S.M."/>
            <person name="Gelbart W.M."/>
            <person name="null"/>
        </authorList>
    </citation>
    <scope>NUCLEOTIDE SEQUENCE</scope>
</reference>
<feature type="domain" description="Helicase ATP-binding" evidence="5">
    <location>
        <begin position="140"/>
        <end position="325"/>
    </location>
</feature>
<evidence type="ECO:0000313" key="9">
    <source>
        <dbReference type="FlyBase" id="FBgn0086130"/>
    </source>
</evidence>
<dbReference type="eggNOG" id="KOG0330">
    <property type="taxonomic scope" value="Eukaryota"/>
</dbReference>
<evidence type="ECO:0000256" key="4">
    <source>
        <dbReference type="ARBA" id="ARBA00022840"/>
    </source>
</evidence>
<evidence type="ECO:0000259" key="5">
    <source>
        <dbReference type="PROSITE" id="PS51192"/>
    </source>
</evidence>
<protein>
    <submittedName>
        <fullName evidence="7">DEAD box protein 21E2</fullName>
    </submittedName>
    <submittedName>
        <fullName evidence="8">LD21669p</fullName>
    </submittedName>
</protein>
<reference evidence="7" key="15">
    <citation type="submission" date="2022-11" db="EMBL/GenBank/DDBJ databases">
        <authorList>
            <consortium name="FlyBase"/>
        </authorList>
    </citation>
    <scope>NUCLEOTIDE SEQUENCE</scope>
</reference>
<evidence type="ECO:0000256" key="2">
    <source>
        <dbReference type="ARBA" id="ARBA00022801"/>
    </source>
</evidence>
<reference evidence="7 10" key="1">
    <citation type="journal article" date="2000" name="Science">
        <title>The genome sequence of Drosophila melanogaster.</title>
        <authorList>
            <person name="Adams M.D."/>
            <person name="Celniker S.E."/>
            <person name="Holt R.A."/>
            <person name="Evans C.A."/>
            <person name="Gocayne J.D."/>
            <person name="Amanatides P.G."/>
            <person name="Scherer S.E."/>
            <person name="Li P.W."/>
            <person name="Hoskins R.A."/>
            <person name="Galle R.F."/>
            <person name="George R.A."/>
            <person name="Lewis S.E."/>
            <person name="Richards S."/>
            <person name="Ashburner M."/>
            <person name="Henderson S.N."/>
            <person name="Sutton G.G."/>
            <person name="Wortman J.R."/>
            <person name="Yandell M.D."/>
            <person name="Zhang Q."/>
            <person name="Chen L.X."/>
            <person name="Brandon R.C."/>
            <person name="Rogers Y.H."/>
            <person name="Blazej R.G."/>
            <person name="Champe M."/>
            <person name="Pfeiffer B.D."/>
            <person name="Wan K.H."/>
            <person name="Doyle C."/>
            <person name="Baxter E.G."/>
            <person name="Helt G."/>
            <person name="Nelson C.R."/>
            <person name="Gabor G.L."/>
            <person name="Abril J.F."/>
            <person name="Agbayani A."/>
            <person name="An H.J."/>
            <person name="Andrews-Pfannkoch C."/>
            <person name="Baldwin D."/>
            <person name="Ballew R.M."/>
            <person name="Basu A."/>
            <person name="Baxendale J."/>
            <person name="Bayraktaroglu L."/>
            <person name="Beasley E.M."/>
            <person name="Beeson K.Y."/>
            <person name="Benos P.V."/>
            <person name="Berman B.P."/>
            <person name="Bhandari D."/>
            <person name="Bolshakov S."/>
            <person name="Borkova D."/>
            <person name="Botchan M.R."/>
            <person name="Bouck J."/>
            <person name="Brokstein P."/>
            <person name="Brottier P."/>
            <person name="Burtis K.C."/>
            <person name="Busam D.A."/>
            <person name="Butler H."/>
            <person name="Cadieu E."/>
            <person name="Center A."/>
            <person name="Chandra I."/>
            <person name="Cherry J.M."/>
            <person name="Cawley S."/>
            <person name="Dahlke C."/>
            <person name="Davenport L.B."/>
            <person name="Davies P."/>
            <person name="de Pablos B."/>
            <person name="Delcher A."/>
            <person name="Deng Z."/>
            <person name="Mays A.D."/>
            <person name="Dew I."/>
            <person name="Dietz S.M."/>
            <person name="Dodson K."/>
            <person name="Doup L.E."/>
            <person name="Downes M."/>
            <person name="Dugan-Rocha S."/>
            <person name="Dunkov B.C."/>
            <person name="Dunn P."/>
            <person name="Durbin K.J."/>
            <person name="Evangelista C.C."/>
            <person name="Ferraz C."/>
            <person name="Ferriera S."/>
            <person name="Fleischmann W."/>
            <person name="Fosler C."/>
            <person name="Gabrielian A.E."/>
            <person name="Garg N.S."/>
            <person name="Gelbart W.M."/>
            <person name="Glasser K."/>
            <person name="Glodek A."/>
            <person name="Gong F."/>
            <person name="Gorrell J.H."/>
            <person name="Gu Z."/>
            <person name="Guan P."/>
            <person name="Harris M."/>
            <person name="Harris N.L."/>
            <person name="Harvey D."/>
            <person name="Heiman T.J."/>
            <person name="Hernandez J.R."/>
            <person name="Houck J."/>
            <person name="Hostin D."/>
            <person name="Houston K.A."/>
            <person name="Howland T.J."/>
            <person name="Wei M.H."/>
            <person name="Ibegwam C."/>
            <person name="Jalali M."/>
            <person name="Kalush F."/>
            <person name="Karpen G.H."/>
            <person name="Ke Z."/>
            <person name="Kennison J.A."/>
            <person name="Ketchum K.A."/>
            <person name="Kimmel B.E."/>
            <person name="Kodira C.D."/>
            <person name="Kraft C."/>
            <person name="Kravitz S."/>
            <person name="Kulp D."/>
            <person name="Lai Z."/>
            <person name="Lasko P."/>
            <person name="Lei Y."/>
            <person name="Levitsky A.A."/>
            <person name="Li J."/>
            <person name="Li Z."/>
            <person name="Liang Y."/>
            <person name="Lin X."/>
            <person name="Liu X."/>
            <person name="Mattei B."/>
            <person name="McIntosh T.C."/>
            <person name="McLeod M.P."/>
            <person name="McPherson D."/>
            <person name="Merkulov G."/>
            <person name="Milshina N.V."/>
            <person name="Mobarry C."/>
            <person name="Morris J."/>
            <person name="Moshrefi A."/>
            <person name="Mount S.M."/>
            <person name="Moy M."/>
            <person name="Murphy B."/>
            <person name="Murphy L."/>
            <person name="Muzny D.M."/>
            <person name="Nelson D.L."/>
            <person name="Nelson D.R."/>
            <person name="Nelson K.A."/>
            <person name="Nixon K."/>
            <person name="Nusskern D.R."/>
            <person name="Pacleb J.M."/>
            <person name="Palazzolo M."/>
            <person name="Pittman G.S."/>
            <person name="Pan S."/>
            <person name="Pollard J."/>
            <person name="Puri V."/>
            <person name="Reese M.G."/>
            <person name="Reinert K."/>
            <person name="Remington K."/>
            <person name="Saunders R.D."/>
            <person name="Scheeler F."/>
            <person name="Shen H."/>
            <person name="Shue B.C."/>
            <person name="Siden-Kiamos I."/>
            <person name="Simpson M."/>
            <person name="Skupski M.P."/>
            <person name="Smith T."/>
            <person name="Spier E."/>
            <person name="Spradling A.C."/>
            <person name="Stapleton M."/>
            <person name="Strong R."/>
            <person name="Sun E."/>
            <person name="Svirskas R."/>
            <person name="Tector C."/>
            <person name="Turner R."/>
            <person name="Venter E."/>
            <person name="Wang A.H."/>
            <person name="Wang X."/>
            <person name="Wang Z.Y."/>
            <person name="Wassarman D.A."/>
            <person name="Weinstock G.M."/>
            <person name="Weissenbach J."/>
            <person name="Williams S.M."/>
            <person name="WoodageT"/>
            <person name="Worley K.C."/>
            <person name="Wu D."/>
            <person name="Yang S."/>
            <person name="Yao Q.A."/>
            <person name="Ye J."/>
            <person name="Yeh R.F."/>
            <person name="Zaveri J.S."/>
            <person name="Zhan M."/>
            <person name="Zhang G."/>
            <person name="Zhao Q."/>
            <person name="Zheng L."/>
            <person name="Zheng X.H."/>
            <person name="Zhong F.N."/>
            <person name="Zhong W."/>
            <person name="Zhou X."/>
            <person name="Zhu S."/>
            <person name="Zhu X."/>
            <person name="Smith H.O."/>
            <person name="Gibbs R.A."/>
            <person name="Myers E.W."/>
            <person name="Rubin G.M."/>
            <person name="Venter J.C."/>
        </authorList>
    </citation>
    <scope>NUCLEOTIDE SEQUENCE [LARGE SCALE GENOMIC DNA]</scope>
    <source>
        <strain evidence="10">Berkeley</strain>
    </source>
</reference>
<reference evidence="7 10" key="7">
    <citation type="journal article" date="2005" name="PLoS Comput. Biol.">
        <title>Combined evidence annotation of transposable elements in genome sequences.</title>
        <authorList>
            <person name="Quesneville H."/>
            <person name="Bergman C.M."/>
            <person name="Andrieu O."/>
            <person name="Autard D."/>
            <person name="Nouaud D."/>
            <person name="Ashburner M."/>
            <person name="Anxolabehere D."/>
        </authorList>
    </citation>
    <scope>NUCLEOTIDE SEQUENCE [LARGE SCALE GENOMIC DNA]</scope>
    <source>
        <strain evidence="10">Berkeley</strain>
    </source>
</reference>
<dbReference type="InterPro" id="IPR011545">
    <property type="entry name" value="DEAD/DEAH_box_helicase_dom"/>
</dbReference>
<keyword evidence="11" id="KW-1267">Proteomics identification</keyword>
<keyword evidence="1" id="KW-0547">Nucleotide-binding</keyword>
<dbReference type="PANTHER" id="PTHR47960">
    <property type="entry name" value="DEAD-BOX ATP-DEPENDENT RNA HELICASE 50"/>
    <property type="match status" value="1"/>
</dbReference>
<dbReference type="Proteomes" id="UP000000803">
    <property type="component" value="Chromosome 2L"/>
</dbReference>
<feature type="domain" description="Helicase C-terminal" evidence="6">
    <location>
        <begin position="358"/>
        <end position="505"/>
    </location>
</feature>
<dbReference type="SMART" id="SM00487">
    <property type="entry name" value="DEXDc"/>
    <property type="match status" value="1"/>
</dbReference>
<evidence type="ECO:0000256" key="1">
    <source>
        <dbReference type="ARBA" id="ARBA00022741"/>
    </source>
</evidence>
<reference evidence="10" key="5">
    <citation type="journal article" date="2002" name="Genome Biol.">
        <title>The transposable elements of the Drosophila melanogaster euchromatin: a genomics perspective.</title>
        <authorList>
            <person name="Kaminker J.S."/>
            <person name="Bergman C.M."/>
            <person name="Kronmiller B."/>
            <person name="Carlson J."/>
            <person name="Svirskas R."/>
            <person name="Patel S."/>
            <person name="Frise E."/>
            <person name="Wheeler D.A."/>
            <person name="Lewis S.E."/>
            <person name="Rubin G.M."/>
            <person name="Ashburner M."/>
            <person name="Celniker S.E."/>
        </authorList>
    </citation>
    <scope>NUCLEOTIDE SEQUENCE [LARGE SCALE GENOMIC DNA]</scope>
    <source>
        <strain evidence="10">Berkeley</strain>
    </source>
</reference>